<gene>
    <name evidence="1" type="ordered locus">PACID_23630</name>
</gene>
<dbReference type="Proteomes" id="UP000000214">
    <property type="component" value="Chromosome"/>
</dbReference>
<dbReference type="STRING" id="1171373.PACID_23630"/>
<dbReference type="RefSeq" id="WP_015071039.1">
    <property type="nucleotide sequence ID" value="NC_019395.1"/>
</dbReference>
<organism evidence="1 2">
    <name type="scientific">Acidipropionibacterium acidipropionici (strain ATCC 4875 / DSM 20272 / JCM 6432 / NBRC 12425 / NCIMB 8070 / 4)</name>
    <name type="common">Propionibacterium acidipropionici</name>
    <dbReference type="NCBI Taxonomy" id="1171373"/>
    <lineage>
        <taxon>Bacteria</taxon>
        <taxon>Bacillati</taxon>
        <taxon>Actinomycetota</taxon>
        <taxon>Actinomycetes</taxon>
        <taxon>Propionibacteriales</taxon>
        <taxon>Propionibacteriaceae</taxon>
        <taxon>Acidipropionibacterium</taxon>
    </lineage>
</organism>
<sequence length="89" mass="9584">MAGATLACTWTVSVHIPWKVGPLRTTAIIDVLTARFHGWSQRPGWRETVLSICSDAVDVSAVQAALGERGVTTGEANVTVQYARSWGML</sequence>
<reference evidence="1 2" key="1">
    <citation type="journal article" date="2012" name="BMC Genomics">
        <title>The genome sequence of Propionibacterium acidipropionici provides insights into its biotechnological and industrial potential.</title>
        <authorList>
            <person name="Parizzi L.P."/>
            <person name="Grassi M.C."/>
            <person name="Llerena L.A."/>
            <person name="Carazzolle M.F."/>
            <person name="Queiroz V.L."/>
            <person name="Lunardi I."/>
            <person name="Zeidler A.F."/>
            <person name="Teixeira P.J."/>
            <person name="Mieczkowski P."/>
            <person name="Rincones J."/>
            <person name="Pereira G.A."/>
        </authorList>
    </citation>
    <scope>NUCLEOTIDE SEQUENCE [LARGE SCALE GENOMIC DNA]</scope>
    <source>
        <strain evidence="2">ATCC 4875 / DSM 20272 / JCM 6432 / NBRC 12425 / NCIMB 8070</strain>
    </source>
</reference>
<dbReference type="PATRIC" id="fig|1171373.8.peg.2332"/>
<evidence type="ECO:0000313" key="2">
    <source>
        <dbReference type="Proteomes" id="UP000000214"/>
    </source>
</evidence>
<dbReference type="KEGG" id="pbo:PACID_23630"/>
<dbReference type="EMBL" id="CP003493">
    <property type="protein sequence ID" value="AFV90142.1"/>
    <property type="molecule type" value="Genomic_DNA"/>
</dbReference>
<proteinExistence type="predicted"/>
<dbReference type="AlphaFoldDB" id="K7S676"/>
<protein>
    <submittedName>
        <fullName evidence="1">Uncharacterized protein</fullName>
    </submittedName>
</protein>
<dbReference type="GeneID" id="88085376"/>
<dbReference type="HOGENOM" id="CLU_2452175_0_0_11"/>
<accession>K7S676</accession>
<name>K7S676_ACIA4</name>
<evidence type="ECO:0000313" key="1">
    <source>
        <dbReference type="EMBL" id="AFV90142.1"/>
    </source>
</evidence>